<evidence type="ECO:0000313" key="1">
    <source>
        <dbReference type="EMBL" id="MBW0484169.1"/>
    </source>
</evidence>
<evidence type="ECO:0000313" key="2">
    <source>
        <dbReference type="Proteomes" id="UP000765509"/>
    </source>
</evidence>
<accession>A0A9Q3CF91</accession>
<sequence length="135" mass="15044">MSETKRTDVGGTEGEDSVGSVSSELMNKYYARKITQGIRIMHFKPEISSRKWDHKPIMAPLKVHLGSNNNPGPTLPLWGGKFLDGPGPSQWAQAMWRDFGLWVILLVPWTPSILGPRGTQIAPTVHRPHTTAHRP</sequence>
<dbReference type="EMBL" id="AVOT02007565">
    <property type="protein sequence ID" value="MBW0484169.1"/>
    <property type="molecule type" value="Genomic_DNA"/>
</dbReference>
<protein>
    <submittedName>
        <fullName evidence="1">Uncharacterized protein</fullName>
    </submittedName>
</protein>
<dbReference type="AlphaFoldDB" id="A0A9Q3CF91"/>
<gene>
    <name evidence="1" type="ORF">O181_023884</name>
</gene>
<dbReference type="Proteomes" id="UP000765509">
    <property type="component" value="Unassembled WGS sequence"/>
</dbReference>
<comment type="caution">
    <text evidence="1">The sequence shown here is derived from an EMBL/GenBank/DDBJ whole genome shotgun (WGS) entry which is preliminary data.</text>
</comment>
<name>A0A9Q3CF91_9BASI</name>
<reference evidence="1" key="1">
    <citation type="submission" date="2021-03" db="EMBL/GenBank/DDBJ databases">
        <title>Draft genome sequence of rust myrtle Austropuccinia psidii MF-1, a brazilian biotype.</title>
        <authorList>
            <person name="Quecine M.C."/>
            <person name="Pachon D.M.R."/>
            <person name="Bonatelli M.L."/>
            <person name="Correr F.H."/>
            <person name="Franceschini L.M."/>
            <person name="Leite T.F."/>
            <person name="Margarido G.R.A."/>
            <person name="Almeida C.A."/>
            <person name="Ferrarezi J.A."/>
            <person name="Labate C.A."/>
        </authorList>
    </citation>
    <scope>NUCLEOTIDE SEQUENCE</scope>
    <source>
        <strain evidence="1">MF-1</strain>
    </source>
</reference>
<proteinExistence type="predicted"/>
<organism evidence="1 2">
    <name type="scientific">Austropuccinia psidii MF-1</name>
    <dbReference type="NCBI Taxonomy" id="1389203"/>
    <lineage>
        <taxon>Eukaryota</taxon>
        <taxon>Fungi</taxon>
        <taxon>Dikarya</taxon>
        <taxon>Basidiomycota</taxon>
        <taxon>Pucciniomycotina</taxon>
        <taxon>Pucciniomycetes</taxon>
        <taxon>Pucciniales</taxon>
        <taxon>Sphaerophragmiaceae</taxon>
        <taxon>Austropuccinia</taxon>
    </lineage>
</organism>
<keyword evidence="2" id="KW-1185">Reference proteome</keyword>